<protein>
    <submittedName>
        <fullName evidence="6">Calx-beta domain</fullName>
    </submittedName>
</protein>
<keyword evidence="7" id="KW-1185">Reference proteome</keyword>
<dbReference type="PANTHER" id="PTHR11878:SF65">
    <property type="entry name" value="NA_CA-EXCHANGE PROTEIN, ISOFORM G"/>
    <property type="match status" value="1"/>
</dbReference>
<organism evidence="6 7">
    <name type="scientific">Gulbenkiania indica</name>
    <dbReference type="NCBI Taxonomy" id="375574"/>
    <lineage>
        <taxon>Bacteria</taxon>
        <taxon>Pseudomonadati</taxon>
        <taxon>Pseudomonadota</taxon>
        <taxon>Betaproteobacteria</taxon>
        <taxon>Neisseriales</taxon>
        <taxon>Chromobacteriaceae</taxon>
        <taxon>Gulbenkiania</taxon>
    </lineage>
</organism>
<keyword evidence="4" id="KW-0813">Transport</keyword>
<dbReference type="AlphaFoldDB" id="A0A0K6GTP9"/>
<dbReference type="InterPro" id="IPR003644">
    <property type="entry name" value="Calx_beta"/>
</dbReference>
<sequence>MLATTTVSVSFSNGFVGDATKNNEASNSAYLTSLGWSNFQFVQTTNNGLFGGTQGNDYSGTILITDAANVQHRIDGVINWRAPSGNVSTMVFYATGASHTLATTTGTYFIDPYTETNGDPHTFIGLTFNGQTLAISGGKVTGNAATTGLLDTLNTYLANQPQLTVSDVTVNEDGGYATLTVALSKASTDTVTVKYTTQPDTATAGSDYTATSGSLIFSPGQTTKTVQIAITDDALAEGDETFSLVLSDSSFAAITDNTGVITIRDNDVTQSVTGISVGPAVTEGANLVYTVALNVASPTPVEYTLGRSGTAGASDYGTLILGSGASWKNGDPTSNTIVVAAGTTSFTITAPTVDDTEIENSETLVLTLGGKSAVGTINDNDKVPFGADLDPRTDNGSSNTDNITSIIQPEFTLSGGPLVRGGTVQLVDSQGRVTGTTAITAADVTAGQVNVKTVPLDDGVYTFQARILDASGQVKAQAPVTVTIVTDRDGVMPSVERAAYNGDFNRDGLADWEQNNVAQLPLASISAYLAGKYAPQQSFGAIMAGTVDALHPGTSVQLTSNAQLADLKVTAAPAPLPANTVAATPMLHFTVTAQTGLQPLSDMDPTRPGLQTRVVIDLPAGGVKANDFFKWNPVSKTWYSFLDDQRLDTFDNGATLLDLNGDGKIDRVVVTLTDGGPGDEDGLVNGTIVDPGMLVFQNLPPAPPAATPVFSIRMASGDRYYTTSAADAARMAQGTGNVLEGARFDSLEGAGSQHFNAYYQPFTKDWYFAADGQPMPYACYQRADGAGFNAALPGQGSGAAFHLYQNAQGLTQLVTVAEAASLGLAGQGYSDKGVKFSTTTSSAFVFDAEGYLVANRSNASVAALVQTLAGQYHATSEAGFVEAVEQHYLAQVTLVGIPHGSAASAADLNAAFGTHFGV</sequence>
<dbReference type="Gene3D" id="2.60.40.2030">
    <property type="match status" value="2"/>
</dbReference>
<keyword evidence="3" id="KW-0106">Calcium</keyword>
<evidence type="ECO:0000313" key="7">
    <source>
        <dbReference type="Proteomes" id="UP000243535"/>
    </source>
</evidence>
<dbReference type="InterPro" id="IPR038081">
    <property type="entry name" value="CalX-like_sf"/>
</dbReference>
<evidence type="ECO:0000256" key="1">
    <source>
        <dbReference type="ARBA" id="ARBA00022729"/>
    </source>
</evidence>
<evidence type="ECO:0000259" key="5">
    <source>
        <dbReference type="SMART" id="SM00237"/>
    </source>
</evidence>
<gene>
    <name evidence="6" type="ORF">Ga0061063_0786</name>
</gene>
<dbReference type="Pfam" id="PF03160">
    <property type="entry name" value="Calx-beta"/>
    <property type="match status" value="1"/>
</dbReference>
<evidence type="ECO:0000256" key="4">
    <source>
        <dbReference type="ARBA" id="ARBA00023065"/>
    </source>
</evidence>
<dbReference type="GO" id="GO:0030001">
    <property type="term" value="P:metal ion transport"/>
    <property type="evidence" value="ECO:0007669"/>
    <property type="project" value="TreeGrafter"/>
</dbReference>
<dbReference type="EMBL" id="CYHA01000001">
    <property type="protein sequence ID" value="CUA81938.1"/>
    <property type="molecule type" value="Genomic_DNA"/>
</dbReference>
<dbReference type="InterPro" id="IPR051171">
    <property type="entry name" value="CaCA"/>
</dbReference>
<dbReference type="Proteomes" id="UP000243535">
    <property type="component" value="Unassembled WGS sequence"/>
</dbReference>
<dbReference type="GO" id="GO:0016020">
    <property type="term" value="C:membrane"/>
    <property type="evidence" value="ECO:0007669"/>
    <property type="project" value="InterPro"/>
</dbReference>
<dbReference type="GO" id="GO:0007154">
    <property type="term" value="P:cell communication"/>
    <property type="evidence" value="ECO:0007669"/>
    <property type="project" value="InterPro"/>
</dbReference>
<dbReference type="STRING" id="375574.GCA_001418035_00584"/>
<reference evidence="7" key="1">
    <citation type="submission" date="2015-08" db="EMBL/GenBank/DDBJ databases">
        <authorList>
            <person name="Varghese N."/>
        </authorList>
    </citation>
    <scope>NUCLEOTIDE SEQUENCE [LARGE SCALE GENOMIC DNA]</scope>
    <source>
        <strain evidence="7">DSM 17901</strain>
    </source>
</reference>
<keyword evidence="1" id="KW-0732">Signal</keyword>
<name>A0A0K6GTP9_9NEIS</name>
<evidence type="ECO:0000313" key="6">
    <source>
        <dbReference type="EMBL" id="CUA81938.1"/>
    </source>
</evidence>
<evidence type="ECO:0000256" key="3">
    <source>
        <dbReference type="ARBA" id="ARBA00022837"/>
    </source>
</evidence>
<dbReference type="Pfam" id="PF19077">
    <property type="entry name" value="Big_13"/>
    <property type="match status" value="1"/>
</dbReference>
<keyword evidence="4" id="KW-0406">Ion transport</keyword>
<evidence type="ECO:0000256" key="2">
    <source>
        <dbReference type="ARBA" id="ARBA00022737"/>
    </source>
</evidence>
<dbReference type="InterPro" id="IPR013783">
    <property type="entry name" value="Ig-like_fold"/>
</dbReference>
<feature type="domain" description="Calx-beta" evidence="5">
    <location>
        <begin position="153"/>
        <end position="247"/>
    </location>
</feature>
<dbReference type="InterPro" id="IPR053784">
    <property type="entry name" value="Choice_anch_U_dom"/>
</dbReference>
<accession>A0A0K6GTP9</accession>
<proteinExistence type="predicted"/>
<dbReference type="Gene3D" id="2.60.40.10">
    <property type="entry name" value="Immunoglobulins"/>
    <property type="match status" value="1"/>
</dbReference>
<dbReference type="NCBIfam" id="NF041766">
    <property type="entry name" value="choice_anch_U"/>
    <property type="match status" value="1"/>
</dbReference>
<dbReference type="PANTHER" id="PTHR11878">
    <property type="entry name" value="SODIUM/CALCIUM EXCHANGER"/>
    <property type="match status" value="1"/>
</dbReference>
<dbReference type="InterPro" id="IPR044016">
    <property type="entry name" value="Big_13"/>
</dbReference>
<keyword evidence="2" id="KW-0677">Repeat</keyword>
<dbReference type="SUPFAM" id="SSF141072">
    <property type="entry name" value="CalX-like"/>
    <property type="match status" value="2"/>
</dbReference>
<dbReference type="SMART" id="SM00237">
    <property type="entry name" value="Calx_beta"/>
    <property type="match status" value="1"/>
</dbReference>